<feature type="compositionally biased region" description="Basic and acidic residues" evidence="1">
    <location>
        <begin position="7"/>
        <end position="16"/>
    </location>
</feature>
<dbReference type="RefSeq" id="XP_040763957.1">
    <property type="nucleotide sequence ID" value="XM_040904447.1"/>
</dbReference>
<dbReference type="InterPro" id="IPR006640">
    <property type="entry name" value="SprT-like_domain"/>
</dbReference>
<dbReference type="GO" id="GO:0005634">
    <property type="term" value="C:nucleus"/>
    <property type="evidence" value="ECO:0007669"/>
    <property type="project" value="TreeGrafter"/>
</dbReference>
<evidence type="ECO:0000259" key="2">
    <source>
        <dbReference type="SMART" id="SM00731"/>
    </source>
</evidence>
<accession>A0A165E497</accession>
<evidence type="ECO:0000256" key="1">
    <source>
        <dbReference type="SAM" id="MobiDB-lite"/>
    </source>
</evidence>
<sequence>MINGHPNHRDAPDGAHKAGPLLNESVPHSNLDNVPPASHSHPRRIGSYKSSSESDVEVRPTKRTPAATPRKAGKTPRRTQKAMRDAEQARREAFARALFEDLNRTIFGEKIPATTQLTWNKRLLTTAGRARWHKSNDNARKYEIELATKILDCDERIRNTLSHEMCHLACWIIDEDPKEHHGRKFKAWYVRVMRKRPDIEVTTRHNYDIVCKYQWKCEQCNHIYGRHSKSMRPNAVCGRCNAGRLIPLFENTRRAPRTPIAKTGIHLPSTQSNGGCIPSL</sequence>
<keyword evidence="4" id="KW-1185">Reference proteome</keyword>
<gene>
    <name evidence="3" type="ORF">LAESUDRAFT_653810</name>
</gene>
<dbReference type="EMBL" id="KV427625">
    <property type="protein sequence ID" value="KZT06217.1"/>
    <property type="molecule type" value="Genomic_DNA"/>
</dbReference>
<organism evidence="3 4">
    <name type="scientific">Laetiporus sulphureus 93-53</name>
    <dbReference type="NCBI Taxonomy" id="1314785"/>
    <lineage>
        <taxon>Eukaryota</taxon>
        <taxon>Fungi</taxon>
        <taxon>Dikarya</taxon>
        <taxon>Basidiomycota</taxon>
        <taxon>Agaricomycotina</taxon>
        <taxon>Agaricomycetes</taxon>
        <taxon>Polyporales</taxon>
        <taxon>Laetiporus</taxon>
    </lineage>
</organism>
<dbReference type="AlphaFoldDB" id="A0A165E497"/>
<feature type="region of interest" description="Disordered" evidence="1">
    <location>
        <begin position="1"/>
        <end position="89"/>
    </location>
</feature>
<dbReference type="OrthoDB" id="20772at2759"/>
<dbReference type="Proteomes" id="UP000076871">
    <property type="component" value="Unassembled WGS sequence"/>
</dbReference>
<name>A0A165E497_9APHY</name>
<dbReference type="PANTHER" id="PTHR23099">
    <property type="entry name" value="TRANSCRIPTIONAL REGULATOR"/>
    <property type="match status" value="1"/>
</dbReference>
<dbReference type="GO" id="GO:0006950">
    <property type="term" value="P:response to stress"/>
    <property type="evidence" value="ECO:0007669"/>
    <property type="project" value="UniProtKB-ARBA"/>
</dbReference>
<protein>
    <recommendedName>
        <fullName evidence="2">SprT-like domain-containing protein</fullName>
    </recommendedName>
</protein>
<evidence type="ECO:0000313" key="3">
    <source>
        <dbReference type="EMBL" id="KZT06217.1"/>
    </source>
</evidence>
<dbReference type="Pfam" id="PF10263">
    <property type="entry name" value="SprT-like"/>
    <property type="match status" value="1"/>
</dbReference>
<evidence type="ECO:0000313" key="4">
    <source>
        <dbReference type="Proteomes" id="UP000076871"/>
    </source>
</evidence>
<dbReference type="SMART" id="SM00731">
    <property type="entry name" value="SprT"/>
    <property type="match status" value="1"/>
</dbReference>
<dbReference type="GeneID" id="63821477"/>
<proteinExistence type="predicted"/>
<feature type="domain" description="SprT-like" evidence="2">
    <location>
        <begin position="92"/>
        <end position="248"/>
    </location>
</feature>
<feature type="compositionally biased region" description="Basic residues" evidence="1">
    <location>
        <begin position="71"/>
        <end position="81"/>
    </location>
</feature>
<reference evidence="3 4" key="1">
    <citation type="journal article" date="2016" name="Mol. Biol. Evol.">
        <title>Comparative Genomics of Early-Diverging Mushroom-Forming Fungi Provides Insights into the Origins of Lignocellulose Decay Capabilities.</title>
        <authorList>
            <person name="Nagy L.G."/>
            <person name="Riley R."/>
            <person name="Tritt A."/>
            <person name="Adam C."/>
            <person name="Daum C."/>
            <person name="Floudas D."/>
            <person name="Sun H."/>
            <person name="Yadav J.S."/>
            <person name="Pangilinan J."/>
            <person name="Larsson K.H."/>
            <person name="Matsuura K."/>
            <person name="Barry K."/>
            <person name="Labutti K."/>
            <person name="Kuo R."/>
            <person name="Ohm R.A."/>
            <person name="Bhattacharya S.S."/>
            <person name="Shirouzu T."/>
            <person name="Yoshinaga Y."/>
            <person name="Martin F.M."/>
            <person name="Grigoriev I.V."/>
            <person name="Hibbett D.S."/>
        </authorList>
    </citation>
    <scope>NUCLEOTIDE SEQUENCE [LARGE SCALE GENOMIC DNA]</scope>
    <source>
        <strain evidence="3 4">93-53</strain>
    </source>
</reference>
<dbReference type="PANTHER" id="PTHR23099:SF0">
    <property type="entry name" value="GERM CELL NUCLEAR ACIDIC PROTEIN"/>
    <property type="match status" value="1"/>
</dbReference>
<dbReference type="STRING" id="1314785.A0A165E497"/>
<dbReference type="InParanoid" id="A0A165E497"/>